<keyword evidence="1" id="KW-0812">Transmembrane</keyword>
<dbReference type="EMBL" id="JACHGY010000001">
    <property type="protein sequence ID" value="MBB6430207.1"/>
    <property type="molecule type" value="Genomic_DNA"/>
</dbReference>
<accession>A0A7X0H6Y9</accession>
<comment type="caution">
    <text evidence="2">The sequence shown here is derived from an EMBL/GenBank/DDBJ whole genome shotgun (WGS) entry which is preliminary data.</text>
</comment>
<organism evidence="2 3">
    <name type="scientific">Algisphaera agarilytica</name>
    <dbReference type="NCBI Taxonomy" id="1385975"/>
    <lineage>
        <taxon>Bacteria</taxon>
        <taxon>Pseudomonadati</taxon>
        <taxon>Planctomycetota</taxon>
        <taxon>Phycisphaerae</taxon>
        <taxon>Phycisphaerales</taxon>
        <taxon>Phycisphaeraceae</taxon>
        <taxon>Algisphaera</taxon>
    </lineage>
</organism>
<feature type="transmembrane region" description="Helical" evidence="1">
    <location>
        <begin position="80"/>
        <end position="102"/>
    </location>
</feature>
<evidence type="ECO:0000313" key="2">
    <source>
        <dbReference type="EMBL" id="MBB6430207.1"/>
    </source>
</evidence>
<dbReference type="RefSeq" id="WP_184677739.1">
    <property type="nucleotide sequence ID" value="NZ_JACHGY010000001.1"/>
</dbReference>
<sequence>MTTDSQEPFAFLDEYAEDTDQFSAADGARVIGLFVWELVGRSFWRLIFIFISVFLGGFLPAGLIVLALTLASQTYTRTGLMVVVALCLIPLSAIASFNFTAYRGLRDIADRLAFGKKMGASLVAFIEPTDRMRIPINDFTDRLKAFLTKTRNEVPRPKPLLQRIVFRVTNTTVFFTVRFVLNRLAKDCVVDGEVDLERFAIGVGERADGLLIVYFKKFLWDLTRLVLAIGVFVIWFLLALFSLVLRWLSIWLG</sequence>
<reference evidence="2 3" key="1">
    <citation type="submission" date="2020-08" db="EMBL/GenBank/DDBJ databases">
        <title>Genomic Encyclopedia of Type Strains, Phase IV (KMG-IV): sequencing the most valuable type-strain genomes for metagenomic binning, comparative biology and taxonomic classification.</title>
        <authorList>
            <person name="Goeker M."/>
        </authorList>
    </citation>
    <scope>NUCLEOTIDE SEQUENCE [LARGE SCALE GENOMIC DNA]</scope>
    <source>
        <strain evidence="2 3">DSM 103725</strain>
    </source>
</reference>
<keyword evidence="3" id="KW-1185">Reference proteome</keyword>
<gene>
    <name evidence="2" type="ORF">HNQ40_002013</name>
</gene>
<evidence type="ECO:0000313" key="3">
    <source>
        <dbReference type="Proteomes" id="UP000541810"/>
    </source>
</evidence>
<dbReference type="AlphaFoldDB" id="A0A7X0H6Y9"/>
<proteinExistence type="predicted"/>
<feature type="transmembrane region" description="Helical" evidence="1">
    <location>
        <begin position="46"/>
        <end position="68"/>
    </location>
</feature>
<dbReference type="Proteomes" id="UP000541810">
    <property type="component" value="Unassembled WGS sequence"/>
</dbReference>
<keyword evidence="1" id="KW-0472">Membrane</keyword>
<feature type="transmembrane region" description="Helical" evidence="1">
    <location>
        <begin position="225"/>
        <end position="248"/>
    </location>
</feature>
<evidence type="ECO:0000256" key="1">
    <source>
        <dbReference type="SAM" id="Phobius"/>
    </source>
</evidence>
<protein>
    <submittedName>
        <fullName evidence="2">Uncharacterized protein</fullName>
    </submittedName>
</protein>
<name>A0A7X0H6Y9_9BACT</name>
<keyword evidence="1" id="KW-1133">Transmembrane helix</keyword>